<feature type="non-terminal residue" evidence="1">
    <location>
        <position position="1"/>
    </location>
</feature>
<feature type="non-terminal residue" evidence="1">
    <location>
        <position position="156"/>
    </location>
</feature>
<evidence type="ECO:0000313" key="2">
    <source>
        <dbReference type="Proteomes" id="UP001145114"/>
    </source>
</evidence>
<evidence type="ECO:0000313" key="1">
    <source>
        <dbReference type="EMBL" id="KAJ1676097.1"/>
    </source>
</evidence>
<comment type="caution">
    <text evidence="1">The sequence shown here is derived from an EMBL/GenBank/DDBJ whole genome shotgun (WGS) entry which is preliminary data.</text>
</comment>
<protein>
    <submittedName>
        <fullName evidence="1">Vacuolar protein sorting-associated protein 11</fullName>
    </submittedName>
</protein>
<reference evidence="1" key="1">
    <citation type="submission" date="2022-06" db="EMBL/GenBank/DDBJ databases">
        <title>Phylogenomic reconstructions and comparative analyses of Kickxellomycotina fungi.</title>
        <authorList>
            <person name="Reynolds N.K."/>
            <person name="Stajich J.E."/>
            <person name="Barry K."/>
            <person name="Grigoriev I.V."/>
            <person name="Crous P."/>
            <person name="Smith M.E."/>
        </authorList>
    </citation>
    <scope>NUCLEOTIDE SEQUENCE</scope>
    <source>
        <strain evidence="1">RSA 2271</strain>
    </source>
</reference>
<name>A0ACC1HIP6_9FUNG</name>
<gene>
    <name evidence="1" type="primary">VPS11_2</name>
    <name evidence="1" type="ORF">EV182_008888</name>
</gene>
<dbReference type="EMBL" id="JAMZIH010005001">
    <property type="protein sequence ID" value="KAJ1676097.1"/>
    <property type="molecule type" value="Genomic_DNA"/>
</dbReference>
<accession>A0ACC1HIP6</accession>
<sequence length="156" mass="17674">LEEREDADEEVKLVWNTLLELYLTGVDVPAEISHSEPTREGARTKALRLLRAPGARFDWDQAYLLCALDGFEDGMALLCEQKSDPEALLRLAIDSDDVPRIMRILEGYGSQHPRLYSLALQYFVQNPMVLAQHETESPLTRCLDAISKGRLIHPLE</sequence>
<dbReference type="Proteomes" id="UP001145114">
    <property type="component" value="Unassembled WGS sequence"/>
</dbReference>
<proteinExistence type="predicted"/>
<organism evidence="1 2">
    <name type="scientific">Spiromyces aspiralis</name>
    <dbReference type="NCBI Taxonomy" id="68401"/>
    <lineage>
        <taxon>Eukaryota</taxon>
        <taxon>Fungi</taxon>
        <taxon>Fungi incertae sedis</taxon>
        <taxon>Zoopagomycota</taxon>
        <taxon>Kickxellomycotina</taxon>
        <taxon>Kickxellomycetes</taxon>
        <taxon>Kickxellales</taxon>
        <taxon>Kickxellaceae</taxon>
        <taxon>Spiromyces</taxon>
    </lineage>
</organism>
<keyword evidence="2" id="KW-1185">Reference proteome</keyword>